<dbReference type="PANTHER" id="PTHR42923">
    <property type="entry name" value="PROTOPORPHYRINOGEN OXIDASE"/>
    <property type="match status" value="1"/>
</dbReference>
<name>A0A2N1PMB2_9BACT</name>
<dbReference type="InterPro" id="IPR036188">
    <property type="entry name" value="FAD/NAD-bd_sf"/>
</dbReference>
<accession>A0A2N1PMB2</accession>
<evidence type="ECO:0000313" key="2">
    <source>
        <dbReference type="Proteomes" id="UP000233256"/>
    </source>
</evidence>
<organism evidence="1 2">
    <name type="scientific">Candidatus Wallbacteria bacterium HGW-Wallbacteria-1</name>
    <dbReference type="NCBI Taxonomy" id="2013854"/>
    <lineage>
        <taxon>Bacteria</taxon>
        <taxon>Candidatus Walliibacteriota</taxon>
    </lineage>
</organism>
<gene>
    <name evidence="1" type="ORF">CVV64_14365</name>
</gene>
<dbReference type="InterPro" id="IPR050464">
    <property type="entry name" value="Zeta_carotene_desat/Oxidored"/>
</dbReference>
<dbReference type="Pfam" id="PF13450">
    <property type="entry name" value="NAD_binding_8"/>
    <property type="match status" value="1"/>
</dbReference>
<comment type="caution">
    <text evidence="1">The sequence shown here is derived from an EMBL/GenBank/DDBJ whole genome shotgun (WGS) entry which is preliminary data.</text>
</comment>
<reference evidence="1 2" key="1">
    <citation type="journal article" date="2017" name="ISME J.">
        <title>Potential for microbial H2 and metal transformations associated with novel bacteria and archaea in deep terrestrial subsurface sediments.</title>
        <authorList>
            <person name="Hernsdorf A.W."/>
            <person name="Amano Y."/>
            <person name="Miyakawa K."/>
            <person name="Ise K."/>
            <person name="Suzuki Y."/>
            <person name="Anantharaman K."/>
            <person name="Probst A."/>
            <person name="Burstein D."/>
            <person name="Thomas B.C."/>
            <person name="Banfield J.F."/>
        </authorList>
    </citation>
    <scope>NUCLEOTIDE SEQUENCE [LARGE SCALE GENOMIC DNA]</scope>
    <source>
        <strain evidence="1">HGW-Wallbacteria-1</strain>
    </source>
</reference>
<sequence>MPVFSRRSFLGLGAAAIGGALGTSMLLPEIKGISNKFLGLHLPFSGEVMGEDFKAAHAMRDGTLTPMTAPDNDKILDVVIVGGGPSGLSTAMALNMSGNDNFMILEKEDVPGGLCRGNVRKDGLFYACGAHYVDYPTPQATYLHQIYQACGVMDGLHPDGWPRMAAESLLSGHEHNIYSQGQWYPEQFPYQAASEQDLIASDAFGRDTWMWTNWRDSQGRPAFCYPISWTSDDPEVRRLDGISMSEYLKRKGFNSPALEWYVNNRTLDEYGCSIHDTSAWAGLMYFSASRTGFKSMIPDSERVPRLVTWPGGLGHLTSRMAATLPADRLITGALVLRVKDEGDSVVVSWYDIHTKRHHCVRARQAVLGIPKNQLPHLIPEYREKGHFSYAPADYTSWIISVIHLKKVPSFGKGSLAWENLLHDSWTLGYVNNQHMEKGRSPDKPHILSMYAALAGNTMRERMELLTYGWDYWARLTVWELMKAHPDIIDYIEKLDIWKWGHPMLQPKVGHVWGADRAGLLKPFGRIRMGHADVCGIPVFEEVTYRGFQIAEEILAELGTPIPTRLTPGKV</sequence>
<dbReference type="PROSITE" id="PS51318">
    <property type="entry name" value="TAT"/>
    <property type="match status" value="1"/>
</dbReference>
<dbReference type="AlphaFoldDB" id="A0A2N1PMB2"/>
<dbReference type="PANTHER" id="PTHR42923:SF39">
    <property type="entry name" value="AMINO OXIDASE"/>
    <property type="match status" value="1"/>
</dbReference>
<dbReference type="Gene3D" id="3.50.50.60">
    <property type="entry name" value="FAD/NAD(P)-binding domain"/>
    <property type="match status" value="1"/>
</dbReference>
<dbReference type="InterPro" id="IPR006311">
    <property type="entry name" value="TAT_signal"/>
</dbReference>
<dbReference type="Proteomes" id="UP000233256">
    <property type="component" value="Unassembled WGS sequence"/>
</dbReference>
<dbReference type="PRINTS" id="PR00419">
    <property type="entry name" value="ADXRDTASE"/>
</dbReference>
<dbReference type="GO" id="GO:0016491">
    <property type="term" value="F:oxidoreductase activity"/>
    <property type="evidence" value="ECO:0007669"/>
    <property type="project" value="TreeGrafter"/>
</dbReference>
<protein>
    <recommendedName>
        <fullName evidence="3">Amine oxidase domain-containing protein</fullName>
    </recommendedName>
</protein>
<dbReference type="EMBL" id="PGXC01000017">
    <property type="protein sequence ID" value="PKK89460.1"/>
    <property type="molecule type" value="Genomic_DNA"/>
</dbReference>
<proteinExistence type="predicted"/>
<dbReference type="SUPFAM" id="SSF51905">
    <property type="entry name" value="FAD/NAD(P)-binding domain"/>
    <property type="match status" value="1"/>
</dbReference>
<evidence type="ECO:0000313" key="1">
    <source>
        <dbReference type="EMBL" id="PKK89460.1"/>
    </source>
</evidence>
<evidence type="ECO:0008006" key="3">
    <source>
        <dbReference type="Google" id="ProtNLM"/>
    </source>
</evidence>